<dbReference type="AlphaFoldDB" id="A0AAW1QV95"/>
<dbReference type="Proteomes" id="UP001438707">
    <property type="component" value="Unassembled WGS sequence"/>
</dbReference>
<proteinExistence type="predicted"/>
<protein>
    <submittedName>
        <fullName evidence="2">Uncharacterized protein</fullName>
    </submittedName>
</protein>
<evidence type="ECO:0000313" key="2">
    <source>
        <dbReference type="EMBL" id="KAK9825215.1"/>
    </source>
</evidence>
<keyword evidence="3" id="KW-1185">Reference proteome</keyword>
<organism evidence="2 3">
    <name type="scientific">Apatococcus lobatus</name>
    <dbReference type="NCBI Taxonomy" id="904363"/>
    <lineage>
        <taxon>Eukaryota</taxon>
        <taxon>Viridiplantae</taxon>
        <taxon>Chlorophyta</taxon>
        <taxon>core chlorophytes</taxon>
        <taxon>Trebouxiophyceae</taxon>
        <taxon>Chlorellales</taxon>
        <taxon>Chlorellaceae</taxon>
        <taxon>Apatococcus</taxon>
    </lineage>
</organism>
<sequence>MYEHTISKLEPECRQLACRLSTRLRVVFSAFCSTRSWVLRNTCTGVPLEIAGFLQGCSHGRLRSKDSQGRAPDRTSRSRSQERRCSRRCQEVRHLRKKEEQLRTTEEQLREEKLIGLRASGTASSAAGPVTVAAAFTSELIMAAANTAATAASPCKLLETQLLCTRCSVNNLGSVRSTIASPFPHAPDYQSVLCQQGLPGQPRTAPEWQSAEGNDLLPQDMGTSPRAQGAGVQDSQSGCQSACAAHAHPSATSRAYSSFRGII</sequence>
<gene>
    <name evidence="2" type="ORF">WJX74_000395</name>
</gene>
<feature type="compositionally biased region" description="Basic and acidic residues" evidence="1">
    <location>
        <begin position="63"/>
        <end position="83"/>
    </location>
</feature>
<evidence type="ECO:0000313" key="3">
    <source>
        <dbReference type="Proteomes" id="UP001438707"/>
    </source>
</evidence>
<feature type="region of interest" description="Disordered" evidence="1">
    <location>
        <begin position="197"/>
        <end position="234"/>
    </location>
</feature>
<name>A0AAW1QV95_9CHLO</name>
<feature type="region of interest" description="Disordered" evidence="1">
    <location>
        <begin position="61"/>
        <end position="83"/>
    </location>
</feature>
<reference evidence="2 3" key="1">
    <citation type="journal article" date="2024" name="Nat. Commun.">
        <title>Phylogenomics reveals the evolutionary origins of lichenization in chlorophyte algae.</title>
        <authorList>
            <person name="Puginier C."/>
            <person name="Libourel C."/>
            <person name="Otte J."/>
            <person name="Skaloud P."/>
            <person name="Haon M."/>
            <person name="Grisel S."/>
            <person name="Petersen M."/>
            <person name="Berrin J.G."/>
            <person name="Delaux P.M."/>
            <person name="Dal Grande F."/>
            <person name="Keller J."/>
        </authorList>
    </citation>
    <scope>NUCLEOTIDE SEQUENCE [LARGE SCALE GENOMIC DNA]</scope>
    <source>
        <strain evidence="2 3">SAG 2145</strain>
    </source>
</reference>
<dbReference type="EMBL" id="JALJOS010000025">
    <property type="protein sequence ID" value="KAK9825215.1"/>
    <property type="molecule type" value="Genomic_DNA"/>
</dbReference>
<accession>A0AAW1QV95</accession>
<evidence type="ECO:0000256" key="1">
    <source>
        <dbReference type="SAM" id="MobiDB-lite"/>
    </source>
</evidence>
<comment type="caution">
    <text evidence="2">The sequence shown here is derived from an EMBL/GenBank/DDBJ whole genome shotgun (WGS) entry which is preliminary data.</text>
</comment>